<name>A0A7C9TNE2_9BURK</name>
<evidence type="ECO:0000313" key="2">
    <source>
        <dbReference type="Proteomes" id="UP000484255"/>
    </source>
</evidence>
<proteinExistence type="predicted"/>
<keyword evidence="2" id="KW-1185">Reference proteome</keyword>
<sequence>GAAVLAERPGAGTPLPAWPQPEAWLWFDPTAAGVAEALADGPEGAAFAAQAQAACRQHQQALAGRRPAAFWSQVQAWWQVREAVGEVGGAPAPTTATADSTWLAPPPGPDRLNDAMSAECPDGGYRPGWFNLAPAETAATCGPDRVGTLAELLAPDPAAGRWRLVDLGAWDPTQSRDLIRLAQSAQLLAPGGRVLLRWAVPGAVADLSAAETALAQALAPWCSQFWRSVGPQERQRWVLAHHGWLQADGLPAAPAGRPAWARVVLTRRDLTLAEAQQRRAQRWDLGL</sequence>
<dbReference type="AlphaFoldDB" id="A0A7C9TNE2"/>
<feature type="non-terminal residue" evidence="1">
    <location>
        <position position="1"/>
    </location>
</feature>
<protein>
    <submittedName>
        <fullName evidence="1">Uncharacterized protein</fullName>
    </submittedName>
</protein>
<organism evidence="1 2">
    <name type="scientific">Ideonella livida</name>
    <dbReference type="NCBI Taxonomy" id="2707176"/>
    <lineage>
        <taxon>Bacteria</taxon>
        <taxon>Pseudomonadati</taxon>
        <taxon>Pseudomonadota</taxon>
        <taxon>Betaproteobacteria</taxon>
        <taxon>Burkholderiales</taxon>
        <taxon>Sphaerotilaceae</taxon>
        <taxon>Ideonella</taxon>
    </lineage>
</organism>
<comment type="caution">
    <text evidence="1">The sequence shown here is derived from an EMBL/GenBank/DDBJ whole genome shotgun (WGS) entry which is preliminary data.</text>
</comment>
<gene>
    <name evidence="1" type="ORF">G3A44_22695</name>
</gene>
<dbReference type="RefSeq" id="WP_163460025.1">
    <property type="nucleotide sequence ID" value="NZ_JAAGOH010000059.1"/>
</dbReference>
<accession>A0A7C9TNE2</accession>
<dbReference type="EMBL" id="JAAGOH010000059">
    <property type="protein sequence ID" value="NDY94004.1"/>
    <property type="molecule type" value="Genomic_DNA"/>
</dbReference>
<reference evidence="1 2" key="1">
    <citation type="submission" date="2020-02" db="EMBL/GenBank/DDBJ databases">
        <title>Ideonella bacterium strain TBM-1.</title>
        <authorList>
            <person name="Chen W.-M."/>
        </authorList>
    </citation>
    <scope>NUCLEOTIDE SEQUENCE [LARGE SCALE GENOMIC DNA]</scope>
    <source>
        <strain evidence="1 2">TBM-1</strain>
    </source>
</reference>
<dbReference type="Proteomes" id="UP000484255">
    <property type="component" value="Unassembled WGS sequence"/>
</dbReference>
<evidence type="ECO:0000313" key="1">
    <source>
        <dbReference type="EMBL" id="NDY94004.1"/>
    </source>
</evidence>